<dbReference type="Gene3D" id="3.40.630.30">
    <property type="match status" value="1"/>
</dbReference>
<accession>A0ABU4S7Q2</accession>
<protein>
    <submittedName>
        <fullName evidence="2">GNAT family N-acetyltransferase</fullName>
    </submittedName>
</protein>
<keyword evidence="3" id="KW-1185">Reference proteome</keyword>
<dbReference type="RefSeq" id="WP_319929016.1">
    <property type="nucleotide sequence ID" value="NZ_VCDN01000014.1"/>
</dbReference>
<proteinExistence type="predicted"/>
<organism evidence="2 3">
    <name type="scientific">Xenorhabdus santafensis</name>
    <dbReference type="NCBI Taxonomy" id="2582833"/>
    <lineage>
        <taxon>Bacteria</taxon>
        <taxon>Pseudomonadati</taxon>
        <taxon>Pseudomonadota</taxon>
        <taxon>Gammaproteobacteria</taxon>
        <taxon>Enterobacterales</taxon>
        <taxon>Morganellaceae</taxon>
        <taxon>Xenorhabdus</taxon>
    </lineage>
</organism>
<evidence type="ECO:0000313" key="2">
    <source>
        <dbReference type="EMBL" id="MDX7986571.1"/>
    </source>
</evidence>
<evidence type="ECO:0000313" key="3">
    <source>
        <dbReference type="Proteomes" id="UP001271890"/>
    </source>
</evidence>
<sequence>MQPDDKTTLNDTASNNIVPASTNNAFTEKTYANYQAIIKEVSKHDMLSELERLKANEMADAANQDIKRHSAFQQTANSIKNIYGNQGINGGIDTHRYFICTSENKTVGIIIFISSSSNTSGYNTPDRIGYILTHPGRRGYGRLLIEHAVNISMTLNHTGDLILDAEPYATPIYQKIGFSITNSNNDFDAIEMKLIPSESRLWKRTPDGYQFIKHSPGSLWRCYIL</sequence>
<dbReference type="Proteomes" id="UP001271890">
    <property type="component" value="Unassembled WGS sequence"/>
</dbReference>
<dbReference type="EMBL" id="VCDN01000014">
    <property type="protein sequence ID" value="MDX7986571.1"/>
    <property type="molecule type" value="Genomic_DNA"/>
</dbReference>
<dbReference type="InterPro" id="IPR016181">
    <property type="entry name" value="Acyl_CoA_acyltransferase"/>
</dbReference>
<evidence type="ECO:0000259" key="1">
    <source>
        <dbReference type="Pfam" id="PF13673"/>
    </source>
</evidence>
<comment type="caution">
    <text evidence="2">The sequence shown here is derived from an EMBL/GenBank/DDBJ whole genome shotgun (WGS) entry which is preliminary data.</text>
</comment>
<reference evidence="3" key="1">
    <citation type="journal article" date="2024" name="Toxins">
        <title>Genome Sequence Analysis of Native Xenorhabdus Strains Isolated from Entomopathogenic Nematodes in Argentina.</title>
        <authorList>
            <person name="Palma L."/>
            <person name="Frizzo L."/>
            <person name="Kaiser S."/>
            <person name="Berry C."/>
            <person name="Caballero P."/>
            <person name="Bode H.B."/>
            <person name="Del Valle E.E."/>
        </authorList>
    </citation>
    <scope>NUCLEOTIDE SEQUENCE [LARGE SCALE GENOMIC DNA]</scope>
    <source>
        <strain evidence="3">12</strain>
    </source>
</reference>
<gene>
    <name evidence="2" type="ORF">FE392_04375</name>
</gene>
<dbReference type="Pfam" id="PF13673">
    <property type="entry name" value="Acetyltransf_10"/>
    <property type="match status" value="1"/>
</dbReference>
<name>A0ABU4S7Q2_9GAMM</name>
<dbReference type="SUPFAM" id="SSF55729">
    <property type="entry name" value="Acyl-CoA N-acyltransferases (Nat)"/>
    <property type="match status" value="1"/>
</dbReference>
<feature type="domain" description="N-acetyltransferase" evidence="1">
    <location>
        <begin position="80"/>
        <end position="191"/>
    </location>
</feature>
<dbReference type="InterPro" id="IPR000182">
    <property type="entry name" value="GNAT_dom"/>
</dbReference>